<dbReference type="RefSeq" id="XP_071920985.1">
    <property type="nucleotide sequence ID" value="XM_072064884.1"/>
</dbReference>
<accession>A0ABM4VN74</accession>
<organism evidence="6 7">
    <name type="scientific">Coffea arabica</name>
    <name type="common">Arabian coffee</name>
    <dbReference type="NCBI Taxonomy" id="13443"/>
    <lineage>
        <taxon>Eukaryota</taxon>
        <taxon>Viridiplantae</taxon>
        <taxon>Streptophyta</taxon>
        <taxon>Embryophyta</taxon>
        <taxon>Tracheophyta</taxon>
        <taxon>Spermatophyta</taxon>
        <taxon>Magnoliopsida</taxon>
        <taxon>eudicotyledons</taxon>
        <taxon>Gunneridae</taxon>
        <taxon>Pentapetalae</taxon>
        <taxon>asterids</taxon>
        <taxon>lamiids</taxon>
        <taxon>Gentianales</taxon>
        <taxon>Rubiaceae</taxon>
        <taxon>Ixoroideae</taxon>
        <taxon>Gardenieae complex</taxon>
        <taxon>Bertiereae - Coffeeae clade</taxon>
        <taxon>Coffeeae</taxon>
        <taxon>Coffea</taxon>
    </lineage>
</organism>
<keyword evidence="5" id="KW-0812">Transmembrane</keyword>
<gene>
    <name evidence="7" type="primary">LOC113734323</name>
</gene>
<feature type="transmembrane region" description="Helical" evidence="5">
    <location>
        <begin position="30"/>
        <end position="56"/>
    </location>
</feature>
<protein>
    <submittedName>
        <fullName evidence="7">Uncharacterized protein</fullName>
    </submittedName>
</protein>
<sequence length="116" mass="12336">MSFGGSGCAGISRVSAWLSFLSSHPRGSHAFLLILGLFLVLGAPLQFLIILLSFLWPVAVSNFLSFSFEAAWALTNIASGTSMHTKVVIDNGALPIFAQLLSSPSDDAREQAVWAP</sequence>
<proteinExistence type="inferred from homology"/>
<evidence type="ECO:0000256" key="1">
    <source>
        <dbReference type="ARBA" id="ARBA00010394"/>
    </source>
</evidence>
<dbReference type="GeneID" id="113734323"/>
<dbReference type="SUPFAM" id="SSF48371">
    <property type="entry name" value="ARM repeat"/>
    <property type="match status" value="1"/>
</dbReference>
<reference evidence="7" key="2">
    <citation type="submission" date="2025-08" db="UniProtKB">
        <authorList>
            <consortium name="RefSeq"/>
        </authorList>
    </citation>
    <scope>IDENTIFICATION</scope>
    <source>
        <tissue evidence="7">Leaves</tissue>
    </source>
</reference>
<dbReference type="PANTHER" id="PTHR23316">
    <property type="entry name" value="IMPORTIN ALPHA"/>
    <property type="match status" value="1"/>
</dbReference>
<dbReference type="InterPro" id="IPR011989">
    <property type="entry name" value="ARM-like"/>
</dbReference>
<keyword evidence="4" id="KW-0653">Protein transport</keyword>
<comment type="similarity">
    <text evidence="1">Belongs to the importin alpha family.</text>
</comment>
<evidence type="ECO:0000256" key="3">
    <source>
        <dbReference type="ARBA" id="ARBA00022737"/>
    </source>
</evidence>
<dbReference type="Proteomes" id="UP001652660">
    <property type="component" value="Chromosome 1e"/>
</dbReference>
<evidence type="ECO:0000256" key="4">
    <source>
        <dbReference type="ARBA" id="ARBA00022927"/>
    </source>
</evidence>
<evidence type="ECO:0000256" key="2">
    <source>
        <dbReference type="ARBA" id="ARBA00022448"/>
    </source>
</evidence>
<dbReference type="Gene3D" id="1.25.10.10">
    <property type="entry name" value="Leucine-rich Repeat Variant"/>
    <property type="match status" value="1"/>
</dbReference>
<evidence type="ECO:0000313" key="6">
    <source>
        <dbReference type="Proteomes" id="UP001652660"/>
    </source>
</evidence>
<keyword evidence="6" id="KW-1185">Reference proteome</keyword>
<dbReference type="Pfam" id="PF00514">
    <property type="entry name" value="Arm"/>
    <property type="match status" value="1"/>
</dbReference>
<keyword evidence="5" id="KW-0472">Membrane</keyword>
<reference evidence="6" key="1">
    <citation type="journal article" date="2025" name="Foods">
        <title>Unveiling the Microbial Signatures of Arabica Coffee Cherries: Insights into Ripeness Specific Diversity, Functional Traits, and Implications for Quality and Safety.</title>
        <authorList>
            <consortium name="RefSeq"/>
            <person name="Tenea G.N."/>
            <person name="Cifuentes V."/>
            <person name="Reyes P."/>
            <person name="Cevallos-Vallejos M."/>
        </authorList>
    </citation>
    <scope>NUCLEOTIDE SEQUENCE [LARGE SCALE GENOMIC DNA]</scope>
</reference>
<keyword evidence="3" id="KW-0677">Repeat</keyword>
<dbReference type="InterPro" id="IPR000225">
    <property type="entry name" value="Armadillo"/>
</dbReference>
<keyword evidence="5" id="KW-1133">Transmembrane helix</keyword>
<evidence type="ECO:0000256" key="5">
    <source>
        <dbReference type="SAM" id="Phobius"/>
    </source>
</evidence>
<dbReference type="InterPro" id="IPR016024">
    <property type="entry name" value="ARM-type_fold"/>
</dbReference>
<evidence type="ECO:0000313" key="7">
    <source>
        <dbReference type="RefSeq" id="XP_071920985.1"/>
    </source>
</evidence>
<name>A0ABM4VN74_COFAR</name>
<keyword evidence="2" id="KW-0813">Transport</keyword>